<dbReference type="RefSeq" id="WP_345205436.1">
    <property type="nucleotide sequence ID" value="NZ_BAABGM010000013.1"/>
</dbReference>
<dbReference type="Proteomes" id="UP001500945">
    <property type="component" value="Unassembled WGS sequence"/>
</dbReference>
<organism evidence="7 8">
    <name type="scientific">Fodinibacter luteus</name>
    <dbReference type="NCBI Taxonomy" id="552064"/>
    <lineage>
        <taxon>Bacteria</taxon>
        <taxon>Bacillati</taxon>
        <taxon>Actinomycetota</taxon>
        <taxon>Actinomycetes</taxon>
        <taxon>Micrococcales</taxon>
        <taxon>Intrasporangiaceae</taxon>
        <taxon>Fodinibacter (ex Wang et al. 2009)</taxon>
    </lineage>
</organism>
<dbReference type="Gene3D" id="3.30.200.20">
    <property type="entry name" value="Phosphorylase Kinase, domain 1"/>
    <property type="match status" value="1"/>
</dbReference>
<evidence type="ECO:0000256" key="5">
    <source>
        <dbReference type="SAM" id="MobiDB-lite"/>
    </source>
</evidence>
<evidence type="ECO:0000256" key="2">
    <source>
        <dbReference type="ARBA" id="ARBA00022741"/>
    </source>
</evidence>
<gene>
    <name evidence="7" type="ORF">GCM10023168_20690</name>
</gene>
<evidence type="ECO:0000313" key="8">
    <source>
        <dbReference type="Proteomes" id="UP001500945"/>
    </source>
</evidence>
<keyword evidence="1" id="KW-0808">Transferase</keyword>
<dbReference type="PROSITE" id="PS00109">
    <property type="entry name" value="PROTEIN_KINASE_TYR"/>
    <property type="match status" value="1"/>
</dbReference>
<dbReference type="PROSITE" id="PS50011">
    <property type="entry name" value="PROTEIN_KINASE_DOM"/>
    <property type="match status" value="1"/>
</dbReference>
<name>A0ABP8KFR3_9MICO</name>
<keyword evidence="4" id="KW-0067">ATP-binding</keyword>
<dbReference type="InterPro" id="IPR000719">
    <property type="entry name" value="Prot_kinase_dom"/>
</dbReference>
<keyword evidence="3" id="KW-0418">Kinase</keyword>
<reference evidence="8" key="1">
    <citation type="journal article" date="2019" name="Int. J. Syst. Evol. Microbiol.">
        <title>The Global Catalogue of Microorganisms (GCM) 10K type strain sequencing project: providing services to taxonomists for standard genome sequencing and annotation.</title>
        <authorList>
            <consortium name="The Broad Institute Genomics Platform"/>
            <consortium name="The Broad Institute Genome Sequencing Center for Infectious Disease"/>
            <person name="Wu L."/>
            <person name="Ma J."/>
        </authorList>
    </citation>
    <scope>NUCLEOTIDE SEQUENCE [LARGE SCALE GENOMIC DNA]</scope>
    <source>
        <strain evidence="8">JCM 17809</strain>
    </source>
</reference>
<feature type="region of interest" description="Disordered" evidence="5">
    <location>
        <begin position="401"/>
        <end position="464"/>
    </location>
</feature>
<dbReference type="PANTHER" id="PTHR43289">
    <property type="entry name" value="MITOGEN-ACTIVATED PROTEIN KINASE KINASE KINASE 20-RELATED"/>
    <property type="match status" value="1"/>
</dbReference>
<accession>A0ABP8KFR3</accession>
<keyword evidence="8" id="KW-1185">Reference proteome</keyword>
<dbReference type="PANTHER" id="PTHR43289:SF33">
    <property type="entry name" value="SERINE_THREONINE KINASE 31"/>
    <property type="match status" value="1"/>
</dbReference>
<dbReference type="SUPFAM" id="SSF56112">
    <property type="entry name" value="Protein kinase-like (PK-like)"/>
    <property type="match status" value="1"/>
</dbReference>
<proteinExistence type="predicted"/>
<protein>
    <recommendedName>
        <fullName evidence="6">Protein kinase domain-containing protein</fullName>
    </recommendedName>
</protein>
<dbReference type="Gene3D" id="1.10.510.10">
    <property type="entry name" value="Transferase(Phosphotransferase) domain 1"/>
    <property type="match status" value="1"/>
</dbReference>
<feature type="domain" description="Protein kinase" evidence="6">
    <location>
        <begin position="35"/>
        <end position="275"/>
    </location>
</feature>
<evidence type="ECO:0000256" key="3">
    <source>
        <dbReference type="ARBA" id="ARBA00022777"/>
    </source>
</evidence>
<sequence length="583" mass="59621">MDGDEGWVEVEADGRRGSAGRWDVADAAPPEVPGFELGELLARGGTSEVWAGVALDGGRRVAVKVVHAAAMAVEAAAREAALSAHAASAHVVPVEACIGLDDGRAALVMPHLRGGSLHGLVRARGHLSPGEVVTVLAPVASALGRLHELGVVHGDVSPGNVLLDLEGRPRLGDLGLGHVVGEVSPGVWGTDGYVAPEVVLGADPTAAADVYALGALGWLCLSGTVPGPPGLRPALAEVCRAGEGSEPVVRALDAALAPDPADRPGAHELAWQLFEAAEPEPLRLVRGDDDVSAVTYRLRAAAGRPPQRPAPHPLARWGAAARRLVPHRRVLAAREVRRGRGRHAAANAQPRWRRPARLPADRGLSVVPSVTWSVAAVALTALLVVAVAALGGDVGTAEALGGTTEARSSRGVGPGPVGASAVEPSPPAPGTGRTASGSVAGEAPDVARRDPRTDPTAPRSRPKQLLDVLAEARAAAWREATPELLHAADAPGSAAAAQDAAAVAELARAGLRYPGLRYTVVSAQTVSVADREAVVRARIDTGPYDVAGPSGRTPRPAAAGDPVLVELVHTDVGWRVRAIRPAD</sequence>
<evidence type="ECO:0000256" key="1">
    <source>
        <dbReference type="ARBA" id="ARBA00022679"/>
    </source>
</evidence>
<evidence type="ECO:0000256" key="4">
    <source>
        <dbReference type="ARBA" id="ARBA00022840"/>
    </source>
</evidence>
<comment type="caution">
    <text evidence="7">The sequence shown here is derived from an EMBL/GenBank/DDBJ whole genome shotgun (WGS) entry which is preliminary data.</text>
</comment>
<evidence type="ECO:0000313" key="7">
    <source>
        <dbReference type="EMBL" id="GAA4406184.1"/>
    </source>
</evidence>
<dbReference type="Pfam" id="PF00069">
    <property type="entry name" value="Pkinase"/>
    <property type="match status" value="1"/>
</dbReference>
<dbReference type="InterPro" id="IPR011009">
    <property type="entry name" value="Kinase-like_dom_sf"/>
</dbReference>
<keyword evidence="2" id="KW-0547">Nucleotide-binding</keyword>
<dbReference type="InterPro" id="IPR008266">
    <property type="entry name" value="Tyr_kinase_AS"/>
</dbReference>
<dbReference type="EMBL" id="BAABGM010000013">
    <property type="protein sequence ID" value="GAA4406184.1"/>
    <property type="molecule type" value="Genomic_DNA"/>
</dbReference>
<evidence type="ECO:0000259" key="6">
    <source>
        <dbReference type="PROSITE" id="PS50011"/>
    </source>
</evidence>